<dbReference type="InterPro" id="IPR036465">
    <property type="entry name" value="vWFA_dom_sf"/>
</dbReference>
<organism evidence="2 3">
    <name type="scientific">Brevibacillus fortis</name>
    <dbReference type="NCBI Taxonomy" id="2126352"/>
    <lineage>
        <taxon>Bacteria</taxon>
        <taxon>Bacillati</taxon>
        <taxon>Bacillota</taxon>
        <taxon>Bacilli</taxon>
        <taxon>Bacillales</taxon>
        <taxon>Paenibacillaceae</taxon>
        <taxon>Brevibacillus</taxon>
    </lineage>
</organism>
<dbReference type="SUPFAM" id="SSF53300">
    <property type="entry name" value="vWA-like"/>
    <property type="match status" value="1"/>
</dbReference>
<dbReference type="Gene3D" id="3.40.50.410">
    <property type="entry name" value="von Willebrand factor, type A domain"/>
    <property type="match status" value="1"/>
</dbReference>
<accession>A0A2P7UQV2</accession>
<comment type="caution">
    <text evidence="2">The sequence shown here is derived from an EMBL/GenBank/DDBJ whole genome shotgun (WGS) entry which is preliminary data.</text>
</comment>
<name>A0A2P7UQV2_9BACL</name>
<dbReference type="PROSITE" id="PS50234">
    <property type="entry name" value="VWFA"/>
    <property type="match status" value="1"/>
</dbReference>
<evidence type="ECO:0000313" key="3">
    <source>
        <dbReference type="Proteomes" id="UP000240419"/>
    </source>
</evidence>
<dbReference type="Pfam" id="PF00092">
    <property type="entry name" value="VWA"/>
    <property type="match status" value="1"/>
</dbReference>
<dbReference type="PROSITE" id="PS51257">
    <property type="entry name" value="PROKAR_LIPOPROTEIN"/>
    <property type="match status" value="1"/>
</dbReference>
<dbReference type="SMART" id="SM00327">
    <property type="entry name" value="VWA"/>
    <property type="match status" value="1"/>
</dbReference>
<evidence type="ECO:0000259" key="1">
    <source>
        <dbReference type="PROSITE" id="PS50234"/>
    </source>
</evidence>
<evidence type="ECO:0000313" key="2">
    <source>
        <dbReference type="EMBL" id="PSJ89384.1"/>
    </source>
</evidence>
<protein>
    <recommendedName>
        <fullName evidence="1">VWFA domain-containing protein</fullName>
    </recommendedName>
</protein>
<dbReference type="InterPro" id="IPR002035">
    <property type="entry name" value="VWF_A"/>
</dbReference>
<gene>
    <name evidence="2" type="ORF">C7R93_23095</name>
</gene>
<dbReference type="Proteomes" id="UP000240419">
    <property type="component" value="Unassembled WGS sequence"/>
</dbReference>
<keyword evidence="3" id="KW-1185">Reference proteome</keyword>
<dbReference type="RefSeq" id="WP_106841020.1">
    <property type="nucleotide sequence ID" value="NZ_JBCNIW010000014.1"/>
</dbReference>
<sequence>MTRKLQKMRMSLLINSILIMLLLSGCSLGAIGAGTGIGQKQWPQTTQELIASQPGPLAGTQFFHAAYPHRAQIIQVLDKMPTLVDGMNEAYMELYWNQLLTLFAEDYLSPQMVVDRWRMASYGSPDIEDARFQFRENFNVEIILDASGSMAGKIGDKTKMQLAKEAIKEFAEALPEEARISLRVYGHKGSNADEHKQLSCGSSEMVYPLQAYDSKGLAHALDMFEPTGWTSIAHSLRLAQEDLAGFEADKNTNVIYLVSDGIETCDGNPVAVAKELSQSKIMPLLNVIGFDVNAEGQKQLKEIAHASEGLYANVTNREQFKQELERAKEIAQKWEQWKRDALTEADTVLIDRKKWVDAYDRDWYEKNWRESLNIGMAIEHLSANGKIGNEAREYLTGKRQEREALATQSKEELTNYLVSLTTETYQEMREEIEDKYSGN</sequence>
<reference evidence="2 3" key="1">
    <citation type="submission" date="2018-03" db="EMBL/GenBank/DDBJ databases">
        <title>Brevisbacillus phylogenomics.</title>
        <authorList>
            <person name="Dunlap C."/>
        </authorList>
    </citation>
    <scope>NUCLEOTIDE SEQUENCE [LARGE SCALE GENOMIC DNA]</scope>
    <source>
        <strain evidence="2 3">NRRL NRS-1210</strain>
    </source>
</reference>
<dbReference type="OrthoDB" id="9783818at2"/>
<dbReference type="EMBL" id="PXZM01000039">
    <property type="protein sequence ID" value="PSJ89384.1"/>
    <property type="molecule type" value="Genomic_DNA"/>
</dbReference>
<proteinExistence type="predicted"/>
<feature type="domain" description="VWFA" evidence="1">
    <location>
        <begin position="139"/>
        <end position="334"/>
    </location>
</feature>
<dbReference type="AlphaFoldDB" id="A0A2P7UQV2"/>